<organism evidence="2 3">
    <name type="scientific">Favolaschia claudopus</name>
    <dbReference type="NCBI Taxonomy" id="2862362"/>
    <lineage>
        <taxon>Eukaryota</taxon>
        <taxon>Fungi</taxon>
        <taxon>Dikarya</taxon>
        <taxon>Basidiomycota</taxon>
        <taxon>Agaricomycotina</taxon>
        <taxon>Agaricomycetes</taxon>
        <taxon>Agaricomycetidae</taxon>
        <taxon>Agaricales</taxon>
        <taxon>Marasmiineae</taxon>
        <taxon>Mycenaceae</taxon>
        <taxon>Favolaschia</taxon>
    </lineage>
</organism>
<gene>
    <name evidence="2" type="ORF">R3P38DRAFT_2817283</name>
</gene>
<sequence>MVADFTGTATVIQERYLEFLTTTATTTSAVPSGTPSHSLPQPVPAAASSNTSSVVAFTGLARPSTASVQQARQASIQRNLHGSGPSTSALTPTSPSKKKRKSGPPRSYTDIPASSAALNDFAVTSAPTSATIWCGILPKVLDSSDFNDPLDLSPRIFWKSAEEIENAQMTLKNAHLVFTVDVSTTGPIFEAIEIGFQSHCATNNIDYAAPTSSAAVPSPNTMSYVLLGPRGRSNGRTWIEDPKSLTRFTFTLQALRSAPYSHTPNNLGDGVFVFLAPRHRNLFAPIDCLFGPTSRLPDHVLPHRCFGQRVLHSIVPSLSGDPDPVCGKAYTTLTTSTSEPEVARSVSPEIFEVPDSDDEFPDMLIDSVAVYQSDNGTESHSGLAASTQSARTIITRAAARQQWQEQAAAAAVPISNVAIFVPGPLLFLKLKEVLTEQFASPRPKIDNAHLGNKGLFGLRARISHTSLGLIKRIVGGPLDAPMYSSQGEYCEEYQYLLNIPGVDPSMISTPRSKEEQQGVAETVVSFTTLGCVDIEHHPDFLGTGDGFNVIVEPFGGQTRRHHILEVSCRKVEALGGEVTSP</sequence>
<feature type="region of interest" description="Disordered" evidence="1">
    <location>
        <begin position="26"/>
        <end position="47"/>
    </location>
</feature>
<proteinExistence type="predicted"/>
<evidence type="ECO:0000256" key="1">
    <source>
        <dbReference type="SAM" id="MobiDB-lite"/>
    </source>
</evidence>
<reference evidence="2 3" key="1">
    <citation type="journal article" date="2024" name="J Genomics">
        <title>Draft genome sequencing and assembly of Favolaschia claudopus CIRM-BRFM 2984 isolated from oak limbs.</title>
        <authorList>
            <person name="Navarro D."/>
            <person name="Drula E."/>
            <person name="Chaduli D."/>
            <person name="Cazenave R."/>
            <person name="Ahrendt S."/>
            <person name="Wang J."/>
            <person name="Lipzen A."/>
            <person name="Daum C."/>
            <person name="Barry K."/>
            <person name="Grigoriev I.V."/>
            <person name="Favel A."/>
            <person name="Rosso M.N."/>
            <person name="Martin F."/>
        </authorList>
    </citation>
    <scope>NUCLEOTIDE SEQUENCE [LARGE SCALE GENOMIC DNA]</scope>
    <source>
        <strain evidence="2 3">CIRM-BRFM 2984</strain>
    </source>
</reference>
<name>A0AAV9YY51_9AGAR</name>
<evidence type="ECO:0000313" key="3">
    <source>
        <dbReference type="Proteomes" id="UP001362999"/>
    </source>
</evidence>
<dbReference type="Proteomes" id="UP001362999">
    <property type="component" value="Unassembled WGS sequence"/>
</dbReference>
<feature type="compositionally biased region" description="Low complexity" evidence="1">
    <location>
        <begin position="26"/>
        <end position="36"/>
    </location>
</feature>
<dbReference type="EMBL" id="JAWWNJ010000342">
    <property type="protein sequence ID" value="KAK6964705.1"/>
    <property type="molecule type" value="Genomic_DNA"/>
</dbReference>
<feature type="compositionally biased region" description="Low complexity" evidence="1">
    <location>
        <begin position="83"/>
        <end position="95"/>
    </location>
</feature>
<feature type="region of interest" description="Disordered" evidence="1">
    <location>
        <begin position="66"/>
        <end position="111"/>
    </location>
</feature>
<comment type="caution">
    <text evidence="2">The sequence shown here is derived from an EMBL/GenBank/DDBJ whole genome shotgun (WGS) entry which is preliminary data.</text>
</comment>
<accession>A0AAV9YY51</accession>
<evidence type="ECO:0000313" key="2">
    <source>
        <dbReference type="EMBL" id="KAK6964705.1"/>
    </source>
</evidence>
<protein>
    <submittedName>
        <fullName evidence="2">Uncharacterized protein</fullName>
    </submittedName>
</protein>
<dbReference type="AlphaFoldDB" id="A0AAV9YY51"/>
<keyword evidence="3" id="KW-1185">Reference proteome</keyword>
<feature type="compositionally biased region" description="Polar residues" evidence="1">
    <location>
        <begin position="66"/>
        <end position="80"/>
    </location>
</feature>